<reference evidence="2" key="1">
    <citation type="submission" date="2020-12" db="EMBL/GenBank/DDBJ databases">
        <authorList>
            <person name="Iha C."/>
        </authorList>
    </citation>
    <scope>NUCLEOTIDE SEQUENCE</scope>
</reference>
<evidence type="ECO:0000313" key="3">
    <source>
        <dbReference type="Proteomes" id="UP000708148"/>
    </source>
</evidence>
<keyword evidence="3" id="KW-1185">Reference proteome</keyword>
<protein>
    <submittedName>
        <fullName evidence="2">Uncharacterized protein</fullName>
    </submittedName>
</protein>
<sequence>MVSRRWRRLVEAHLPQIQEFRHPISLHLLRHRRWLQPNGDFASHRARSKWAATGWGLCRWLTGHRQPLSLRKISIKWSGDSDAAQALIMSAPKLEHLELEVDDGFRETGWLRELPRLKSLLLSFARLPLTGVPHDRAPAVMQIGRACRHLTLLSLVTEDSSNQIEDADAVLSLLRACDALLALEIVGFDDLGLSDIAPDFRLGLRYFRWDLMGWYLEEGEAEAFLSNCPELRVLALGTKDQPVLSWGSQDMAGAARNLEALWLSGQPLADHAVWVEGLRAMTSNCRRLRTAYVDATSADVQLPGDLDCIRLVRPGEDGPDGRFSLWSKPVQDMIRAVDGNGGGRT</sequence>
<dbReference type="SUPFAM" id="SSF52047">
    <property type="entry name" value="RNI-like"/>
    <property type="match status" value="1"/>
</dbReference>
<comment type="caution">
    <text evidence="2">The sequence shown here is derived from an EMBL/GenBank/DDBJ whole genome shotgun (WGS) entry which is preliminary data.</text>
</comment>
<dbReference type="GO" id="GO:0005930">
    <property type="term" value="C:axoneme"/>
    <property type="evidence" value="ECO:0007669"/>
    <property type="project" value="UniProtKB-SubCell"/>
</dbReference>
<dbReference type="Gene3D" id="3.80.10.10">
    <property type="entry name" value="Ribonuclease Inhibitor"/>
    <property type="match status" value="1"/>
</dbReference>
<name>A0A8S1J9E6_9CHLO</name>
<comment type="subcellular location">
    <subcellularLocation>
        <location evidence="1">Cytoplasm</location>
        <location evidence="1">Cytoskeleton</location>
        <location evidence="1">Cilium axoneme</location>
    </subcellularLocation>
</comment>
<evidence type="ECO:0000256" key="1">
    <source>
        <dbReference type="ARBA" id="ARBA00004430"/>
    </source>
</evidence>
<organism evidence="2 3">
    <name type="scientific">Ostreobium quekettii</name>
    <dbReference type="NCBI Taxonomy" id="121088"/>
    <lineage>
        <taxon>Eukaryota</taxon>
        <taxon>Viridiplantae</taxon>
        <taxon>Chlorophyta</taxon>
        <taxon>core chlorophytes</taxon>
        <taxon>Ulvophyceae</taxon>
        <taxon>TCBD clade</taxon>
        <taxon>Bryopsidales</taxon>
        <taxon>Ostreobineae</taxon>
        <taxon>Ostreobiaceae</taxon>
        <taxon>Ostreobium</taxon>
    </lineage>
</organism>
<dbReference type="EMBL" id="CAJHUC010002471">
    <property type="protein sequence ID" value="CAD7703871.1"/>
    <property type="molecule type" value="Genomic_DNA"/>
</dbReference>
<dbReference type="InterPro" id="IPR032675">
    <property type="entry name" value="LRR_dom_sf"/>
</dbReference>
<gene>
    <name evidence="2" type="ORF">OSTQU699_LOCUS9228</name>
</gene>
<dbReference type="AlphaFoldDB" id="A0A8S1J9E6"/>
<evidence type="ECO:0000313" key="2">
    <source>
        <dbReference type="EMBL" id="CAD7703871.1"/>
    </source>
</evidence>
<proteinExistence type="predicted"/>
<dbReference type="Proteomes" id="UP000708148">
    <property type="component" value="Unassembled WGS sequence"/>
</dbReference>
<accession>A0A8S1J9E6</accession>